<evidence type="ECO:0000256" key="14">
    <source>
        <dbReference type="ARBA" id="ARBA00023209"/>
    </source>
</evidence>
<evidence type="ECO:0000313" key="22">
    <source>
        <dbReference type="Proteomes" id="UP000198341"/>
    </source>
</evidence>
<keyword evidence="16" id="KW-1208">Phospholipid metabolism</keyword>
<gene>
    <name evidence="21" type="ordered locus">Bathy15g00360</name>
</gene>
<evidence type="ECO:0000256" key="9">
    <source>
        <dbReference type="ARBA" id="ARBA00022723"/>
    </source>
</evidence>
<feature type="region of interest" description="Disordered" evidence="19">
    <location>
        <begin position="1"/>
        <end position="30"/>
    </location>
</feature>
<evidence type="ECO:0000256" key="13">
    <source>
        <dbReference type="ARBA" id="ARBA00023136"/>
    </source>
</evidence>
<proteinExistence type="inferred from homology"/>
<dbReference type="Proteomes" id="UP000198341">
    <property type="component" value="Chromosome 15"/>
</dbReference>
<evidence type="ECO:0000256" key="17">
    <source>
        <dbReference type="ARBA" id="ARBA00050166"/>
    </source>
</evidence>
<evidence type="ECO:0000256" key="16">
    <source>
        <dbReference type="ARBA" id="ARBA00023264"/>
    </source>
</evidence>
<keyword evidence="22" id="KW-1185">Reference proteome</keyword>
<name>K8EPJ4_9CHLO</name>
<keyword evidence="11 20" id="KW-1133">Transmembrane helix</keyword>
<keyword evidence="7 18" id="KW-0808">Transferase</keyword>
<dbReference type="InterPro" id="IPR043130">
    <property type="entry name" value="CDP-OH_PTrfase_TM_dom"/>
</dbReference>
<dbReference type="PROSITE" id="PS00379">
    <property type="entry name" value="CDP_ALCOHOL_P_TRANSF"/>
    <property type="match status" value="1"/>
</dbReference>
<keyword evidence="9" id="KW-0479">Metal-binding</keyword>
<comment type="similarity">
    <text evidence="4 18">Belongs to the CDP-alcohol phosphatidyltransferase class-I family.</text>
</comment>
<dbReference type="EC" id="2.7.8.11" evidence="5"/>
<keyword evidence="14" id="KW-0594">Phospholipid biosynthesis</keyword>
<feature type="transmembrane region" description="Helical" evidence="20">
    <location>
        <begin position="37"/>
        <end position="59"/>
    </location>
</feature>
<feature type="compositionally biased region" description="Low complexity" evidence="19">
    <location>
        <begin position="1"/>
        <end position="12"/>
    </location>
</feature>
<feature type="compositionally biased region" description="Low complexity" evidence="19">
    <location>
        <begin position="19"/>
        <end position="29"/>
    </location>
</feature>
<evidence type="ECO:0000256" key="19">
    <source>
        <dbReference type="SAM" id="MobiDB-lite"/>
    </source>
</evidence>
<keyword evidence="13 20" id="KW-0472">Membrane</keyword>
<comment type="subcellular location">
    <subcellularLocation>
        <location evidence="3">Membrane</location>
        <topology evidence="3">Multi-pass membrane protein</topology>
    </subcellularLocation>
</comment>
<keyword evidence="6" id="KW-0444">Lipid biosynthesis</keyword>
<dbReference type="GO" id="GO:0003881">
    <property type="term" value="F:CDP-diacylglycerol-inositol 3-phosphatidyltransferase activity"/>
    <property type="evidence" value="ECO:0007669"/>
    <property type="project" value="UniProtKB-EC"/>
</dbReference>
<evidence type="ECO:0000256" key="5">
    <source>
        <dbReference type="ARBA" id="ARBA00013212"/>
    </source>
</evidence>
<evidence type="ECO:0000256" key="15">
    <source>
        <dbReference type="ARBA" id="ARBA00023211"/>
    </source>
</evidence>
<dbReference type="InterPro" id="IPR048254">
    <property type="entry name" value="CDP_ALCOHOL_P_TRANSF_CS"/>
</dbReference>
<dbReference type="Pfam" id="PF01066">
    <property type="entry name" value="CDP-OH_P_transf"/>
    <property type="match status" value="1"/>
</dbReference>
<keyword evidence="8 20" id="KW-0812">Transmembrane</keyword>
<evidence type="ECO:0000256" key="6">
    <source>
        <dbReference type="ARBA" id="ARBA00022516"/>
    </source>
</evidence>
<evidence type="ECO:0000256" key="8">
    <source>
        <dbReference type="ARBA" id="ARBA00022692"/>
    </source>
</evidence>
<protein>
    <recommendedName>
        <fullName evidence="5">CDP-diacylglycerol--inositol 3-phosphatidyltransferase</fullName>
        <ecNumber evidence="5">2.7.8.11</ecNumber>
    </recommendedName>
</protein>
<evidence type="ECO:0000256" key="3">
    <source>
        <dbReference type="ARBA" id="ARBA00004141"/>
    </source>
</evidence>
<dbReference type="KEGG" id="bpg:Bathy15g00360"/>
<dbReference type="OrthoDB" id="10251079at2759"/>
<dbReference type="InterPro" id="IPR000462">
    <property type="entry name" value="CDP-OH_P_trans"/>
</dbReference>
<dbReference type="STRING" id="41875.K8EPJ4"/>
<dbReference type="FunFam" id="1.20.120.1760:FF:000003">
    <property type="entry name" value="CDP-diacylglycerol--inositol 3-phosphatidyltransferase"/>
    <property type="match status" value="1"/>
</dbReference>
<dbReference type="GO" id="GO:0046872">
    <property type="term" value="F:metal ion binding"/>
    <property type="evidence" value="ECO:0007669"/>
    <property type="project" value="UniProtKB-KW"/>
</dbReference>
<dbReference type="Gene3D" id="1.20.120.1760">
    <property type="match status" value="1"/>
</dbReference>
<evidence type="ECO:0000256" key="20">
    <source>
        <dbReference type="SAM" id="Phobius"/>
    </source>
</evidence>
<dbReference type="GO" id="GO:0005794">
    <property type="term" value="C:Golgi apparatus"/>
    <property type="evidence" value="ECO:0007669"/>
    <property type="project" value="TreeGrafter"/>
</dbReference>
<accession>K8EPJ4</accession>
<evidence type="ECO:0000256" key="11">
    <source>
        <dbReference type="ARBA" id="ARBA00022989"/>
    </source>
</evidence>
<evidence type="ECO:0000313" key="21">
    <source>
        <dbReference type="EMBL" id="CCO19971.1"/>
    </source>
</evidence>
<comment type="cofactor">
    <cofactor evidence="1">
        <name>Mn(2+)</name>
        <dbReference type="ChEBI" id="CHEBI:29035"/>
    </cofactor>
</comment>
<organism evidence="21 22">
    <name type="scientific">Bathycoccus prasinos</name>
    <dbReference type="NCBI Taxonomy" id="41875"/>
    <lineage>
        <taxon>Eukaryota</taxon>
        <taxon>Viridiplantae</taxon>
        <taxon>Chlorophyta</taxon>
        <taxon>Mamiellophyceae</taxon>
        <taxon>Mamiellales</taxon>
        <taxon>Bathycoccaceae</taxon>
        <taxon>Bathycoccus</taxon>
    </lineage>
</organism>
<sequence>MVRKSSISLTNSSKKKSKNASSSSSSSSSFFTRHSNVYVYVPNIIGYARLLLVFVSFYYSSSGGRTNTKNHAGFISVFTYLLSFICDELDGRFARKCNQCTEFGAVLDMVTDRLATTGLLIILSNIYSEMQFVCISLIFLDISSHWLQMHSQLAIGKRGHKDMRESRFRLLRLYYANRIFMGVCCVSTEVLYLCLFMAKDKELNAIPGLVPISKEIIKRVSFIETFDSFLQKTLGVGSLRTFATQFIVLAIPGFLLKQIANIAQLRSAVVAMCEHEPEFAAKREEAGTKKN</sequence>
<keyword evidence="10" id="KW-0460">Magnesium</keyword>
<feature type="transmembrane region" description="Helical" evidence="20">
    <location>
        <begin position="173"/>
        <end position="198"/>
    </location>
</feature>
<evidence type="ECO:0000256" key="10">
    <source>
        <dbReference type="ARBA" id="ARBA00022842"/>
    </source>
</evidence>
<keyword evidence="15" id="KW-0464">Manganese</keyword>
<dbReference type="GeneID" id="19011439"/>
<evidence type="ECO:0000256" key="18">
    <source>
        <dbReference type="RuleBase" id="RU003750"/>
    </source>
</evidence>
<evidence type="ECO:0000256" key="4">
    <source>
        <dbReference type="ARBA" id="ARBA00010441"/>
    </source>
</evidence>
<evidence type="ECO:0000256" key="1">
    <source>
        <dbReference type="ARBA" id="ARBA00001936"/>
    </source>
</evidence>
<dbReference type="eggNOG" id="KOG3240">
    <property type="taxonomic scope" value="Eukaryota"/>
</dbReference>
<dbReference type="AlphaFoldDB" id="K8EPJ4"/>
<dbReference type="RefSeq" id="XP_007508885.1">
    <property type="nucleotide sequence ID" value="XM_007508823.1"/>
</dbReference>
<dbReference type="PANTHER" id="PTHR15362:SF4">
    <property type="entry name" value="CDP-DIACYLGLYCEROL--INOSITOL 3-PHOSPHATIDYLTRANSFERASE"/>
    <property type="match status" value="1"/>
</dbReference>
<feature type="transmembrane region" description="Helical" evidence="20">
    <location>
        <begin position="237"/>
        <end position="256"/>
    </location>
</feature>
<comment type="cofactor">
    <cofactor evidence="2">
        <name>Mg(2+)</name>
        <dbReference type="ChEBI" id="CHEBI:18420"/>
    </cofactor>
</comment>
<evidence type="ECO:0000256" key="2">
    <source>
        <dbReference type="ARBA" id="ARBA00001946"/>
    </source>
</evidence>
<dbReference type="EMBL" id="FO082264">
    <property type="protein sequence ID" value="CCO19971.1"/>
    <property type="molecule type" value="Genomic_DNA"/>
</dbReference>
<evidence type="ECO:0000256" key="12">
    <source>
        <dbReference type="ARBA" id="ARBA00023098"/>
    </source>
</evidence>
<keyword evidence="12" id="KW-0443">Lipid metabolism</keyword>
<comment type="catalytic activity">
    <reaction evidence="17">
        <text>a CDP-1,2-diacyl-sn-glycerol + myo-inositol = a 1,2-diacyl-sn-glycero-3-phospho-(1D-myo-inositol) + CMP + H(+)</text>
        <dbReference type="Rhea" id="RHEA:11580"/>
        <dbReference type="ChEBI" id="CHEBI:15378"/>
        <dbReference type="ChEBI" id="CHEBI:17268"/>
        <dbReference type="ChEBI" id="CHEBI:57880"/>
        <dbReference type="ChEBI" id="CHEBI:58332"/>
        <dbReference type="ChEBI" id="CHEBI:60377"/>
        <dbReference type="EC" id="2.7.8.11"/>
    </reaction>
</comment>
<dbReference type="GO" id="GO:0016020">
    <property type="term" value="C:membrane"/>
    <property type="evidence" value="ECO:0007669"/>
    <property type="project" value="UniProtKB-SubCell"/>
</dbReference>
<dbReference type="GO" id="GO:0006661">
    <property type="term" value="P:phosphatidylinositol biosynthetic process"/>
    <property type="evidence" value="ECO:0007669"/>
    <property type="project" value="TreeGrafter"/>
</dbReference>
<reference evidence="21 22" key="1">
    <citation type="submission" date="2011-10" db="EMBL/GenBank/DDBJ databases">
        <authorList>
            <person name="Genoscope - CEA"/>
        </authorList>
    </citation>
    <scope>NUCLEOTIDE SEQUENCE [LARGE SCALE GENOMIC DNA]</scope>
    <source>
        <strain evidence="21 22">RCC 1105</strain>
    </source>
</reference>
<evidence type="ECO:0000256" key="7">
    <source>
        <dbReference type="ARBA" id="ARBA00022679"/>
    </source>
</evidence>
<dbReference type="PANTHER" id="PTHR15362">
    <property type="entry name" value="PHOSPHATIDYLINOSITOL SYNTHASE"/>
    <property type="match status" value="1"/>
</dbReference>